<keyword evidence="2" id="KW-1185">Reference proteome</keyword>
<evidence type="ECO:0008006" key="3">
    <source>
        <dbReference type="Google" id="ProtNLM"/>
    </source>
</evidence>
<dbReference type="EMBL" id="JACEIK010006648">
    <property type="protein sequence ID" value="MCE2056040.1"/>
    <property type="molecule type" value="Genomic_DNA"/>
</dbReference>
<organism evidence="1 2">
    <name type="scientific">Datura stramonium</name>
    <name type="common">Jimsonweed</name>
    <name type="synonym">Common thornapple</name>
    <dbReference type="NCBI Taxonomy" id="4076"/>
    <lineage>
        <taxon>Eukaryota</taxon>
        <taxon>Viridiplantae</taxon>
        <taxon>Streptophyta</taxon>
        <taxon>Embryophyta</taxon>
        <taxon>Tracheophyta</taxon>
        <taxon>Spermatophyta</taxon>
        <taxon>Magnoliopsida</taxon>
        <taxon>eudicotyledons</taxon>
        <taxon>Gunneridae</taxon>
        <taxon>Pentapetalae</taxon>
        <taxon>asterids</taxon>
        <taxon>lamiids</taxon>
        <taxon>Solanales</taxon>
        <taxon>Solanaceae</taxon>
        <taxon>Solanoideae</taxon>
        <taxon>Datureae</taxon>
        <taxon>Datura</taxon>
    </lineage>
</organism>
<evidence type="ECO:0000313" key="1">
    <source>
        <dbReference type="EMBL" id="MCE2056040.1"/>
    </source>
</evidence>
<evidence type="ECO:0000313" key="2">
    <source>
        <dbReference type="Proteomes" id="UP000823775"/>
    </source>
</evidence>
<dbReference type="Proteomes" id="UP000823775">
    <property type="component" value="Unassembled WGS sequence"/>
</dbReference>
<protein>
    <recommendedName>
        <fullName evidence="3">Ribosomal protein S14</fullName>
    </recommendedName>
</protein>
<sequence>MAKTAMSKMKMVREFSANYYRTPREKGFLKERKLRRARFRLYQGKSDPGLDMIQRTITRVLMGGDFTLPTPRQGGSVMGHRQETDLQGFLEFFGQVSGGPSADIASRP</sequence>
<name>A0ABS8W3I5_DATST</name>
<proteinExistence type="predicted"/>
<reference evidence="1 2" key="1">
    <citation type="journal article" date="2021" name="BMC Genomics">
        <title>Datura genome reveals duplications of psychoactive alkaloid biosynthetic genes and high mutation rate following tissue culture.</title>
        <authorList>
            <person name="Rajewski A."/>
            <person name="Carter-House D."/>
            <person name="Stajich J."/>
            <person name="Litt A."/>
        </authorList>
    </citation>
    <scope>NUCLEOTIDE SEQUENCE [LARGE SCALE GENOMIC DNA]</scope>
    <source>
        <strain evidence="1">AR-01</strain>
    </source>
</reference>
<gene>
    <name evidence="1" type="ORF">HAX54_043951</name>
</gene>
<comment type="caution">
    <text evidence="1">The sequence shown here is derived from an EMBL/GenBank/DDBJ whole genome shotgun (WGS) entry which is preliminary data.</text>
</comment>
<accession>A0ABS8W3I5</accession>